<dbReference type="Gene3D" id="1.50.10.10">
    <property type="match status" value="1"/>
</dbReference>
<evidence type="ECO:0000313" key="9">
    <source>
        <dbReference type="Proteomes" id="UP000044625"/>
    </source>
</evidence>
<feature type="transmembrane region" description="Helical" evidence="3">
    <location>
        <begin position="951"/>
        <end position="972"/>
    </location>
</feature>
<evidence type="ECO:0000313" key="7">
    <source>
        <dbReference type="EMBL" id="CNH13594.1"/>
    </source>
</evidence>
<dbReference type="Pfam" id="PF06165">
    <property type="entry name" value="GH94_b-supersand"/>
    <property type="match status" value="2"/>
</dbReference>
<evidence type="ECO:0000256" key="1">
    <source>
        <dbReference type="ARBA" id="ARBA00022676"/>
    </source>
</evidence>
<dbReference type="Pfam" id="PF17167">
    <property type="entry name" value="Glyco_hydro_94"/>
    <property type="match status" value="1"/>
</dbReference>
<sequence length="2889" mass="320091">MKSFLQAILGLRTIFRSPTILGKRTTATIWHDSTPVREELFSVERLEQHAESLAKAQSITTHPPRVSTLHARLNDNANTLLAAYRASAAELEKGRAVVPAAEWLLDNYHLVEEQIREIRDDLPPGYYRQLPKLADGPFAGYPRVFGITWAFVAHTDSHLDPDVLCRFIMAYQRVQPLTIGELWAVAITLRIVLIENLRRLADQITQGRKARAEAEALANRLLKAGDSRLALESDIAVRSSEPLSEQFASQLAKRLRDQDPRTTPALGWLEDRLKLQGLSVSEVVQHAQLRQGTSNVSVRNVITSMRLISDIDWADLFESVSLVDECLRHDSDFASMDFQTRNLYRSAIEQLCRGATFTELEIASLALQAAQNAVATAAPEDVDRCRDPGYHLIGAGRRELENQLRFSPSMRLWFSRLSVRMGAGGYIGAILLVTAGLLALALWALSLPGLATGWLVLVALIGFIPTTEVATTLVNRAITWSFGATILPGLELASGVPDTLRTLVVVPTLLTSKTDLLEQIEQLEVHHLSGATGYLAFALLLDGVDADQQILPSDGPLLVLADEAIARLNLQYGPGPAGPRFLLLYRQRRFNESENRWMGWERKRGKLHELNRLLRGATDTSFIPTAAGEPQVPADVRYVITLDADTRLPRDAALRLIGKMAHPLNQPRFSADQQRVIEGYGILQPRVTLALPVGKGGSLYQRVFSGPGGMDPYAAAVSDVYQDMFGEGSYTGKGIYDVDAFEASLAGRVPENALLSHDLFEGIFARAGLASDIEVVEESPARYDVVTKRQHRWTRGDWQLLHWVVNNAKDSKRIPLLGRWKMVDNLRRSLVAPFMLLLLGVSWVLPLPAACVGVLLVMVLMALPFFLPVLFSLWPAQNIRLSNHLHSLFDDVKRAGSQTLLSLIFLADHAWQMADAIGRTLIRLFITHRNLLEWTTAAQSADKPRPDLSGFYRHMAGGTLWGLLMAAMALMASPSAWSLILPFATLWLLAPAIALWASRSNQGVQHKPMTAEDIPELRLTARRTWRFFETFVTPDENMLPPDNFQEDPKPVVAHRTSPTNMGLYLLSTVAARDFGWAGTYRTLVRLEVTFETFNKLARFRGHFFNWYDTQDLRALEPAYVSSVDSGNLAGHLIVLANTCEEWAGEPLAANGAKGLMDTLLLAEASFRQLPPGDVDFKRKLWAVLEQIRMDLNRVSEAEMLPLTLKPLLATASAMVHGVARSIYDNAFIDLSYWIEALILAAAEHEYDQKLTKEMQEQVHDRLLKLAAEARHMALAMDFAFLLDPERKLLSIGYSLVDNSLDPSCYDLLASEARLASLFAIAKGDVPTRHWFRLGRAATPIGKGAALISWSGSMFEYLMPSLVMRAPAGSLLEQTNQLVVERQQAYGRSLNIPWGISESAYSARDIEFTYQYSNFGVPGLGLKRGLSENTVIAPYATGLATMIDPHGALQNYERLAGLGALGRYGFYEALDFTRSRLPENQQVVIVRNYMAHHQGMTIVAIANTLQQGRMRNRFHHEPMIQACELLLQERMPRNVAITYPRTEEVLLSAVADSALPTVRRLSSPVIGPPISHLLSNGRYAVMLTSAGAGYSRWLDVAVTRWREDATCDDYGSFIFLRDLRSGRSWSAGAQLAASDNAHREVIFAEDHAEFICRDGTLTSTMNVLISSEDDGEVRRISLLNTGRRSREIELTSYAEVVLTAASTDNAHPAFAKMFVVTEYLPELSALIATRRPRTAQEPQVWAAHFSVADGLPVRELQYESDRAKFIGRGNRVTASEAMQVDVPLSNTVGTVLDPIFSLRQSLLVPAGKTVTVSFWTLIASSKEALLDMVDKHRDRSAYDRAKTLAWTQAQVQLRHLEINAEEAADFQQLAAPILYADSRFRSPSTTIMRGAGVQSALWAQSISGDLPIVLLRIDDIEDIDQVRQLLRAHEYWRMKRLAVDLVIINERASSYVQDLQIAIETAVRSSQSRPRLGDELRQGSAYALRADLMSADTRALLRSVARVVLSARYGKLSNQLNHLLFTLDKKIASADKKLFASDKKLFISDKRLLAQNNKLLTKDKKLLIAEKKSGFSRVKSASLPLATLLPPPESLEFFNGLGGFGQQGREYVTCLNDGENTPAPWINVIANQTFGFQVSATGSGYTWAENSRENQITPWLNDPVIDPSGECLYLRDEESGLLWSPTAQPIRDGGTYIARHGHGYSRFEHQANGIGMALLQYVPLADPIKISRLTLHNRSDKTRRISVTAYAEWVLATSRGAAGPFIITEMDELTGAMLARNPWSTAFPGRVSFADLNGQQKSWTADRSEFLGHYGDSSAPLALQATLSLSGATGAGFDPCSALQQTIELAAGEQLEVVWFIGQCASVSEAQVLITRYRAANLDAVLSEVTDYWRSLLEAVQVKTPDRQMDIMLNGWLLYQTLACRVWARSAFYQASGAYGFRDQLQDGMALTFVQPDTTRHHLLRAAGRQFIEGDVQHWWLPHSGQGVRTRISDDRVWLSFAAATYILTSGDAGVLDEVLPFLEGPILHPGEHDAFFRPLVGQETASLFDHCAKGLDQCIELTGELGLPLIGTGDWNDGMNRVGENGKGESVWLGWLLVATLKMFIPLAVQRDPARARQWQNHLTGLIAALEREAWDGDWYRRATFDNGSWLGSKACDECRIDSIAQSWAVLSGAADSQRAVQAMASLEQHLIRPDDGIALLFTPPFDKTPDDPGYIKGYPPGLRENGGQYSHAAMWTILAFAELGEGDKARDLFALLNPINHGNTPEGIARYKVEPYVVAADVYSVAPHVGRGGWTWYTGSAGWMHRAGIEGILGIRREGGELVINPCIPASWQGFEATVNLANTRYVIRVESPAQRCQGISSATLNGSAISYQPDGLRVALDGGEYQLIIVL</sequence>
<dbReference type="Proteomes" id="UP000045840">
    <property type="component" value="Unassembled WGS sequence"/>
</dbReference>
<dbReference type="GO" id="GO:0005975">
    <property type="term" value="P:carbohydrate metabolic process"/>
    <property type="evidence" value="ECO:0007669"/>
    <property type="project" value="InterPro"/>
</dbReference>
<dbReference type="PANTHER" id="PTHR37469:SF2">
    <property type="entry name" value="CELLOBIONIC ACID PHOSPHORYLASE"/>
    <property type="match status" value="1"/>
</dbReference>
<dbReference type="Proteomes" id="UP000044625">
    <property type="component" value="Unassembled WGS sequence"/>
</dbReference>
<accession>A0A0T9NJD0</accession>
<dbReference type="InterPro" id="IPR010383">
    <property type="entry name" value="Glyco_hydrolase_94_b-supersand"/>
</dbReference>
<dbReference type="Gene3D" id="1.50.10.140">
    <property type="match status" value="2"/>
</dbReference>
<evidence type="ECO:0000256" key="2">
    <source>
        <dbReference type="ARBA" id="ARBA00022679"/>
    </source>
</evidence>
<evidence type="ECO:0000259" key="4">
    <source>
        <dbReference type="Pfam" id="PF06165"/>
    </source>
</evidence>
<feature type="domain" description="Glycosyl hydrolase 94 supersandwich" evidence="4">
    <location>
        <begin position="2104"/>
        <end position="2374"/>
    </location>
</feature>
<dbReference type="InterPro" id="IPR037820">
    <property type="entry name" value="GH94N_NdvB"/>
</dbReference>
<reference evidence="10" key="2">
    <citation type="submission" date="2015-03" db="EMBL/GenBank/DDBJ databases">
        <authorList>
            <consortium name="Pathogen Informatics"/>
        </authorList>
    </citation>
    <scope>NUCLEOTIDE SEQUENCE [LARGE SCALE GENOMIC DNA]</scope>
    <source>
        <strain evidence="10">A125KOH2</strain>
    </source>
</reference>
<evidence type="ECO:0000259" key="5">
    <source>
        <dbReference type="Pfam" id="PF10091"/>
    </source>
</evidence>
<evidence type="ECO:0000259" key="6">
    <source>
        <dbReference type="Pfam" id="PF17167"/>
    </source>
</evidence>
<dbReference type="GO" id="GO:0016757">
    <property type="term" value="F:glycosyltransferase activity"/>
    <property type="evidence" value="ECO:0007669"/>
    <property type="project" value="UniProtKB-KW"/>
</dbReference>
<dbReference type="Gene3D" id="2.60.420.10">
    <property type="entry name" value="Maltose phosphorylase, domain 3"/>
    <property type="match status" value="1"/>
</dbReference>
<feature type="transmembrane region" description="Helical" evidence="3">
    <location>
        <begin position="451"/>
        <end position="474"/>
    </location>
</feature>
<dbReference type="InterPro" id="IPR033432">
    <property type="entry name" value="GH94_catalytic"/>
</dbReference>
<dbReference type="InterPro" id="IPR052047">
    <property type="entry name" value="GH94_Enzymes"/>
</dbReference>
<dbReference type="InterPro" id="IPR008928">
    <property type="entry name" value="6-hairpin_glycosidase_sf"/>
</dbReference>
<protein>
    <submittedName>
        <fullName evidence="7">Cyclic beta-1,2-glucan synthase</fullName>
    </submittedName>
</protein>
<feature type="transmembrane region" description="Helical" evidence="3">
    <location>
        <begin position="829"/>
        <end position="846"/>
    </location>
</feature>
<evidence type="ECO:0000313" key="8">
    <source>
        <dbReference type="EMBL" id="CRY65469.1"/>
    </source>
</evidence>
<evidence type="ECO:0000256" key="3">
    <source>
        <dbReference type="SAM" id="Phobius"/>
    </source>
</evidence>
<dbReference type="InterPro" id="IPR037824">
    <property type="entry name" value="GH94N_2_NdvB"/>
</dbReference>
<dbReference type="Pfam" id="PF10091">
    <property type="entry name" value="Glycoamylase"/>
    <property type="match status" value="1"/>
</dbReference>
<dbReference type="InterPro" id="IPR037018">
    <property type="entry name" value="GH65_N"/>
</dbReference>
<gene>
    <name evidence="7" type="ORF">ERS008529_00429</name>
    <name evidence="8" type="ORF">ERS137968_01337</name>
</gene>
<dbReference type="GO" id="GO:0030246">
    <property type="term" value="F:carbohydrate binding"/>
    <property type="evidence" value="ECO:0007669"/>
    <property type="project" value="InterPro"/>
</dbReference>
<feature type="transmembrane region" description="Helical" evidence="3">
    <location>
        <begin position="423"/>
        <end position="445"/>
    </location>
</feature>
<feature type="domain" description="Glycosyl hydrolase 94 supersandwich" evidence="4">
    <location>
        <begin position="1561"/>
        <end position="1833"/>
    </location>
</feature>
<dbReference type="SUPFAM" id="SSF74650">
    <property type="entry name" value="Galactose mutarotase-like"/>
    <property type="match status" value="2"/>
</dbReference>
<keyword evidence="3" id="KW-1133">Transmembrane helix</keyword>
<feature type="domain" description="Glycosyl hydrolase 94 catalytic" evidence="6">
    <location>
        <begin position="2387"/>
        <end position="2811"/>
    </location>
</feature>
<keyword evidence="1" id="KW-0328">Glycosyltransferase</keyword>
<keyword evidence="2" id="KW-0808">Transferase</keyword>
<reference evidence="8 9" key="3">
    <citation type="submission" date="2015-03" db="EMBL/GenBank/DDBJ databases">
        <authorList>
            <consortium name="Pathogen Informatics"/>
            <person name="Murphy D."/>
        </authorList>
    </citation>
    <scope>NUCLEOTIDE SEQUENCE [LARGE SCALE GENOMIC DNA]</scope>
    <source>
        <strain evidence="9">type strain: CIP110230</strain>
        <strain evidence="8">Type strain: CIP110230</strain>
    </source>
</reference>
<keyword evidence="9" id="KW-1185">Reference proteome</keyword>
<dbReference type="PANTHER" id="PTHR37469">
    <property type="entry name" value="CELLOBIONIC ACID PHOSPHORYLASE-RELATED"/>
    <property type="match status" value="1"/>
</dbReference>
<dbReference type="SUPFAM" id="SSF48208">
    <property type="entry name" value="Six-hairpin glycosidases"/>
    <property type="match status" value="1"/>
</dbReference>
<dbReference type="EMBL" id="CQAZ01000003">
    <property type="protein sequence ID" value="CNH13594.1"/>
    <property type="molecule type" value="Genomic_DNA"/>
</dbReference>
<dbReference type="OrthoDB" id="9769991at2"/>
<reference evidence="7" key="1">
    <citation type="submission" date="2015-03" db="EMBL/GenBank/DDBJ databases">
        <authorList>
            <person name="Murphy D."/>
        </authorList>
    </citation>
    <scope>NUCLEOTIDE SEQUENCE [LARGE SCALE GENOMIC DNA]</scope>
    <source>
        <strain evidence="7">A125KOH2</strain>
    </source>
</reference>
<dbReference type="InterPro" id="IPR019282">
    <property type="entry name" value="Glycoamylase-like_cons_dom"/>
</dbReference>
<dbReference type="Gene3D" id="2.70.98.40">
    <property type="entry name" value="Glycoside hydrolase, family 65, N-terminal domain"/>
    <property type="match status" value="2"/>
</dbReference>
<dbReference type="STRING" id="1288385.ERS137968_01337"/>
<dbReference type="CDD" id="cd11756">
    <property type="entry name" value="GH94N_ChvB_NdvB_1_like"/>
    <property type="match status" value="1"/>
</dbReference>
<feature type="transmembrane region" description="Helical" evidence="3">
    <location>
        <begin position="174"/>
        <end position="193"/>
    </location>
</feature>
<name>A0A0T9NJD0_9GAMM</name>
<dbReference type="InterPro" id="IPR011013">
    <property type="entry name" value="Gal_mutarotase_sf_dom"/>
</dbReference>
<feature type="transmembrane region" description="Helical" evidence="3">
    <location>
        <begin position="852"/>
        <end position="874"/>
    </location>
</feature>
<proteinExistence type="predicted"/>
<organism evidence="7 10">
    <name type="scientific">Yersinia pekkanenii</name>
    <dbReference type="NCBI Taxonomy" id="1288385"/>
    <lineage>
        <taxon>Bacteria</taxon>
        <taxon>Pseudomonadati</taxon>
        <taxon>Pseudomonadota</taxon>
        <taxon>Gammaproteobacteria</taxon>
        <taxon>Enterobacterales</taxon>
        <taxon>Yersiniaceae</taxon>
        <taxon>Yersinia</taxon>
    </lineage>
</organism>
<dbReference type="SMART" id="SM01068">
    <property type="entry name" value="CBM_X"/>
    <property type="match status" value="2"/>
</dbReference>
<dbReference type="InterPro" id="IPR012341">
    <property type="entry name" value="6hp_glycosidase-like_sf"/>
</dbReference>
<keyword evidence="3" id="KW-0812">Transmembrane</keyword>
<dbReference type="RefSeq" id="WP_049609110.1">
    <property type="nucleotide sequence ID" value="NZ_CAWMMU010000005.1"/>
</dbReference>
<feature type="domain" description="Glycoamylase-like" evidence="5">
    <location>
        <begin position="1308"/>
        <end position="1516"/>
    </location>
</feature>
<evidence type="ECO:0000313" key="10">
    <source>
        <dbReference type="Proteomes" id="UP000045840"/>
    </source>
</evidence>
<keyword evidence="3" id="KW-0472">Membrane</keyword>
<dbReference type="EMBL" id="CWJL01000005">
    <property type="protein sequence ID" value="CRY65469.1"/>
    <property type="molecule type" value="Genomic_DNA"/>
</dbReference>
<dbReference type="CDD" id="cd11753">
    <property type="entry name" value="GH94N_ChvB_NdvB_2_like"/>
    <property type="match status" value="1"/>
</dbReference>